<feature type="compositionally biased region" description="Basic and acidic residues" evidence="1">
    <location>
        <begin position="168"/>
        <end position="191"/>
    </location>
</feature>
<dbReference type="RefSeq" id="XP_022475784.1">
    <property type="nucleotide sequence ID" value="XM_022617728.1"/>
</dbReference>
<evidence type="ECO:0000256" key="1">
    <source>
        <dbReference type="SAM" id="MobiDB-lite"/>
    </source>
</evidence>
<sequence>LSRASLCDVTVCPRPTAHGVELTRARKHDRYDFVLARNQPGFEESRRWRDSRWPLLLDAAINNSQGMAGVIGLSQAWPMRFTERRQLSSGNCIMLTLSQKEPVRKSARGLGSKSSGKKHCTAGRGNDKNSSHLLEVLMSRQLNPCEESQPDGRGWRTGVSRKTIARIGSEDGYRRDIRRKLETPSAENRTR</sequence>
<organism evidence="2 3">
    <name type="scientific">Colletotrichum orchidophilum</name>
    <dbReference type="NCBI Taxonomy" id="1209926"/>
    <lineage>
        <taxon>Eukaryota</taxon>
        <taxon>Fungi</taxon>
        <taxon>Dikarya</taxon>
        <taxon>Ascomycota</taxon>
        <taxon>Pezizomycotina</taxon>
        <taxon>Sordariomycetes</taxon>
        <taxon>Hypocreomycetidae</taxon>
        <taxon>Glomerellales</taxon>
        <taxon>Glomerellaceae</taxon>
        <taxon>Colletotrichum</taxon>
    </lineage>
</organism>
<evidence type="ECO:0000313" key="3">
    <source>
        <dbReference type="Proteomes" id="UP000176998"/>
    </source>
</evidence>
<feature type="non-terminal residue" evidence="2">
    <location>
        <position position="1"/>
    </location>
</feature>
<evidence type="ECO:0000313" key="2">
    <source>
        <dbReference type="EMBL" id="OHE98635.1"/>
    </source>
</evidence>
<gene>
    <name evidence="2" type="ORF">CORC01_06086</name>
</gene>
<dbReference type="Proteomes" id="UP000176998">
    <property type="component" value="Unassembled WGS sequence"/>
</dbReference>
<dbReference type="AlphaFoldDB" id="A0A1G4BBB9"/>
<proteinExistence type="predicted"/>
<protein>
    <submittedName>
        <fullName evidence="2">Uncharacterized protein</fullName>
    </submittedName>
</protein>
<accession>A0A1G4BBB9</accession>
<keyword evidence="3" id="KW-1185">Reference proteome</keyword>
<feature type="region of interest" description="Disordered" evidence="1">
    <location>
        <begin position="143"/>
        <end position="191"/>
    </location>
</feature>
<dbReference type="EMBL" id="MJBS01000044">
    <property type="protein sequence ID" value="OHE98635.1"/>
    <property type="molecule type" value="Genomic_DNA"/>
</dbReference>
<reference evidence="2 3" key="1">
    <citation type="submission" date="2016-09" db="EMBL/GenBank/DDBJ databases">
        <authorList>
            <person name="Capua I."/>
            <person name="De Benedictis P."/>
            <person name="Joannis T."/>
            <person name="Lombin L.H."/>
            <person name="Cattoli G."/>
        </authorList>
    </citation>
    <scope>NUCLEOTIDE SEQUENCE [LARGE SCALE GENOMIC DNA]</scope>
    <source>
        <strain evidence="2 3">IMI 309357</strain>
    </source>
</reference>
<dbReference type="GeneID" id="34559238"/>
<comment type="caution">
    <text evidence="2">The sequence shown here is derived from an EMBL/GenBank/DDBJ whole genome shotgun (WGS) entry which is preliminary data.</text>
</comment>
<feature type="region of interest" description="Disordered" evidence="1">
    <location>
        <begin position="104"/>
        <end position="129"/>
    </location>
</feature>
<name>A0A1G4BBB9_9PEZI</name>